<organism evidence="2 3">
    <name type="scientific">Belliella filtrata</name>
    <dbReference type="NCBI Taxonomy" id="2923435"/>
    <lineage>
        <taxon>Bacteria</taxon>
        <taxon>Pseudomonadati</taxon>
        <taxon>Bacteroidota</taxon>
        <taxon>Cytophagia</taxon>
        <taxon>Cytophagales</taxon>
        <taxon>Cyclobacteriaceae</taxon>
        <taxon>Belliella</taxon>
    </lineage>
</organism>
<dbReference type="RefSeq" id="WP_241346148.1">
    <property type="nucleotide sequence ID" value="NZ_JAKZGP010000002.1"/>
</dbReference>
<accession>A0ABS9UVF5</accession>
<dbReference type="PANTHER" id="PTHR35149:SF2">
    <property type="entry name" value="DUF262 DOMAIN-CONTAINING PROTEIN"/>
    <property type="match status" value="1"/>
</dbReference>
<evidence type="ECO:0000259" key="1">
    <source>
        <dbReference type="Pfam" id="PF03235"/>
    </source>
</evidence>
<feature type="domain" description="GmrSD restriction endonucleases N-terminal" evidence="1">
    <location>
        <begin position="14"/>
        <end position="207"/>
    </location>
</feature>
<dbReference type="InterPro" id="IPR004919">
    <property type="entry name" value="GmrSD_N"/>
</dbReference>
<comment type="caution">
    <text evidence="2">The sequence shown here is derived from an EMBL/GenBank/DDBJ whole genome shotgun (WGS) entry which is preliminary data.</text>
</comment>
<dbReference type="Pfam" id="PF03235">
    <property type="entry name" value="GmrSD_N"/>
    <property type="match status" value="1"/>
</dbReference>
<gene>
    <name evidence="2" type="ORF">MM239_01960</name>
</gene>
<reference evidence="2" key="1">
    <citation type="submission" date="2022-03" db="EMBL/GenBank/DDBJ databases">
        <title>De novo assembled genomes of Belliella spp. (Cyclobacteriaceae) strains.</title>
        <authorList>
            <person name="Szabo A."/>
            <person name="Korponai K."/>
            <person name="Felfoldi T."/>
        </authorList>
    </citation>
    <scope>NUCLEOTIDE SEQUENCE</scope>
    <source>
        <strain evidence="2">DSM 111904</strain>
    </source>
</reference>
<dbReference type="PANTHER" id="PTHR35149">
    <property type="entry name" value="SLL5132 PROTEIN"/>
    <property type="match status" value="1"/>
</dbReference>
<sequence length="563" mass="67358">MDNLLELRTVSELNQYSFFVPSYQRGYKWTRKEVIDLLNDINEFKPRVINISDEKTWYCLQPIVIKEINSSSKKFEVIDGQQRLTTIYLILHYLNQDFVENRREKLFELEYQTRMETSKFLEDLNEEILNETNSDFFHISQAYQTIAKWFEERRINFDKQEFGSKFRYNSKIIWYESKTENPISIFTRINIGKIPLTNSELIKALFLNSSNFLGANPEQLRLKQLEISSDWDNIEHSLQNDRLWYFLTGDKTQINRIEFIFNLMNEEKDHKDPYSTFRYFSRLFTNSSQITIEENWKRIKGYYQRFNEWYSKREWYHKIGFLITVNEISIERLYKESNNLTKNEFGACLDKLITSSMKNIDLENLQYQDKKEVRKALLLYNILTMLNSPDDNSYFPFNLFKTESWDIEHITSIKDAIPDRNRNHWLDDAIVFIDDAKPEGVSLKERAEKCNVNNEEDFKALFQDIVSHFNSELGDDAINDISNLTLLDSETNRGYKNAVFPLKRKTIISRDKAGIFIPICTKNVFLKYFSEYPPKISFWTDEDRENYETDLYAVLDKYLETND</sequence>
<dbReference type="Proteomes" id="UP001165489">
    <property type="component" value="Unassembled WGS sequence"/>
</dbReference>
<evidence type="ECO:0000313" key="2">
    <source>
        <dbReference type="EMBL" id="MCH7408146.1"/>
    </source>
</evidence>
<protein>
    <submittedName>
        <fullName evidence="2">DUF262 domain-containing protein</fullName>
    </submittedName>
</protein>
<evidence type="ECO:0000313" key="3">
    <source>
        <dbReference type="Proteomes" id="UP001165489"/>
    </source>
</evidence>
<keyword evidence="3" id="KW-1185">Reference proteome</keyword>
<dbReference type="EMBL" id="JAKZGP010000002">
    <property type="protein sequence ID" value="MCH7408146.1"/>
    <property type="molecule type" value="Genomic_DNA"/>
</dbReference>
<proteinExistence type="predicted"/>
<name>A0ABS9UVF5_9BACT</name>